<dbReference type="GeneID" id="111244610"/>
<feature type="region of interest" description="Disordered" evidence="1">
    <location>
        <begin position="216"/>
        <end position="254"/>
    </location>
</feature>
<evidence type="ECO:0000313" key="2">
    <source>
        <dbReference type="EnsemblMetazoa" id="XP_022647612"/>
    </source>
</evidence>
<feature type="compositionally biased region" description="Polar residues" evidence="1">
    <location>
        <begin position="224"/>
        <end position="238"/>
    </location>
</feature>
<organism evidence="2 3">
    <name type="scientific">Varroa destructor</name>
    <name type="common">Honeybee mite</name>
    <dbReference type="NCBI Taxonomy" id="109461"/>
    <lineage>
        <taxon>Eukaryota</taxon>
        <taxon>Metazoa</taxon>
        <taxon>Ecdysozoa</taxon>
        <taxon>Arthropoda</taxon>
        <taxon>Chelicerata</taxon>
        <taxon>Arachnida</taxon>
        <taxon>Acari</taxon>
        <taxon>Parasitiformes</taxon>
        <taxon>Mesostigmata</taxon>
        <taxon>Gamasina</taxon>
        <taxon>Dermanyssoidea</taxon>
        <taxon>Varroidae</taxon>
        <taxon>Varroa</taxon>
    </lineage>
</organism>
<dbReference type="EnsemblMetazoa" id="XM_022791877">
    <property type="protein sequence ID" value="XP_022647612"/>
    <property type="gene ID" value="LOC111244610"/>
</dbReference>
<feature type="region of interest" description="Disordered" evidence="1">
    <location>
        <begin position="1"/>
        <end position="153"/>
    </location>
</feature>
<proteinExistence type="predicted"/>
<dbReference type="AlphaFoldDB" id="A0A7M7JKJ5"/>
<dbReference type="RefSeq" id="XP_022647612.1">
    <property type="nucleotide sequence ID" value="XM_022791877.1"/>
</dbReference>
<accession>A0A7M7JKJ5</accession>
<sequence length="254" mass="27793">MPARRLQNNETEKPPKSPPPPPIVQTESSVPEIRPKEPKLTLRLRLKQEAPCVVTAPTKSGKDAKSLESDEKWDEKRGPAESCKSKDALSQSSAQIGRERTIESSLTSRTLEQDSNVQVMPPALRSPAESNRTQLRTAPRVSFEKGTRQSSAVPKGIPCCVHPKLIKNGGKCTDAACQVDRDITIDEVEQLLGIKIDQFINDEAYERMRSRIENLGRTGLGPVGTSSVNLTPTEQSTASKDEPPRQPKAGGPLQ</sequence>
<feature type="compositionally biased region" description="Polar residues" evidence="1">
    <location>
        <begin position="103"/>
        <end position="118"/>
    </location>
</feature>
<dbReference type="Proteomes" id="UP000594260">
    <property type="component" value="Unplaced"/>
</dbReference>
<evidence type="ECO:0000256" key="1">
    <source>
        <dbReference type="SAM" id="MobiDB-lite"/>
    </source>
</evidence>
<keyword evidence="3" id="KW-1185">Reference proteome</keyword>
<reference evidence="2" key="1">
    <citation type="submission" date="2021-01" db="UniProtKB">
        <authorList>
            <consortium name="EnsemblMetazoa"/>
        </authorList>
    </citation>
    <scope>IDENTIFICATION</scope>
</reference>
<name>A0A7M7JKJ5_VARDE</name>
<evidence type="ECO:0000313" key="3">
    <source>
        <dbReference type="Proteomes" id="UP000594260"/>
    </source>
</evidence>
<feature type="compositionally biased region" description="Basic and acidic residues" evidence="1">
    <location>
        <begin position="60"/>
        <end position="87"/>
    </location>
</feature>
<protein>
    <submittedName>
        <fullName evidence="2">Uncharacterized protein</fullName>
    </submittedName>
</protein>